<evidence type="ECO:0000256" key="1">
    <source>
        <dbReference type="ARBA" id="ARBA00005125"/>
    </source>
</evidence>
<dbReference type="AlphaFoldDB" id="V5SBG1"/>
<evidence type="ECO:0000313" key="5">
    <source>
        <dbReference type="Proteomes" id="UP000018542"/>
    </source>
</evidence>
<dbReference type="RefSeq" id="WP_023786273.1">
    <property type="nucleotide sequence ID" value="NC_022997.1"/>
</dbReference>
<sequence length="364" mass="39547">MDLTAFWRGRRVLVTGHTGFKGAWLCLWLEKLGAEVSAVALAPDTSPSLYHLLAPWKNRQHRIQDIRSLAQLRETFAATDPEIVIHMAAQALVRPSYDDPVETFATNVMGTVNVLEAAKPCPAVRVILVVTSDKIYANDGRGRPFGEADPLGGNDPYSASKACAELVCHSYRASFFRGSHVRLATARAGNVIGGGDWSKDRLVPDFMRACEAGEPIALRYPNAVRPWQHVLEPLGGYLMFAEALAKTSDDSLPPALNFGPGDQSSATVSDIANALGKADGDGEHWRQAPGAHAGEAAVLKLDSALATRTLGWRPRLSLKDALAWTTDWYRAHRTGADMRAFSLGQIEAYEERRIAEHTAPPVSA</sequence>
<comment type="similarity">
    <text evidence="2">Belongs to the NAD(P)-dependent epimerase/dehydratase family.</text>
</comment>
<dbReference type="OrthoDB" id="9801785at2"/>
<gene>
    <name evidence="4" type="ORF">W911_04325</name>
</gene>
<dbReference type="PATRIC" id="fig|1029756.8.peg.904"/>
<dbReference type="InterPro" id="IPR013445">
    <property type="entry name" value="CDP_4_6_deHydtase"/>
</dbReference>
<organism evidence="4 5">
    <name type="scientific">Hyphomicrobium nitrativorans NL23</name>
    <dbReference type="NCBI Taxonomy" id="1029756"/>
    <lineage>
        <taxon>Bacteria</taxon>
        <taxon>Pseudomonadati</taxon>
        <taxon>Pseudomonadota</taxon>
        <taxon>Alphaproteobacteria</taxon>
        <taxon>Hyphomicrobiales</taxon>
        <taxon>Hyphomicrobiaceae</taxon>
        <taxon>Hyphomicrobium</taxon>
    </lineage>
</organism>
<protein>
    <submittedName>
        <fullName evidence="4">CDP-glucose 4,6-dehydratase</fullName>
    </submittedName>
</protein>
<dbReference type="SUPFAM" id="SSF51735">
    <property type="entry name" value="NAD(P)-binding Rossmann-fold domains"/>
    <property type="match status" value="1"/>
</dbReference>
<name>V5SBG1_9HYPH</name>
<dbReference type="PANTHER" id="PTHR43000">
    <property type="entry name" value="DTDP-D-GLUCOSE 4,6-DEHYDRATASE-RELATED"/>
    <property type="match status" value="1"/>
</dbReference>
<dbReference type="InterPro" id="IPR001509">
    <property type="entry name" value="Epimerase_deHydtase"/>
</dbReference>
<evidence type="ECO:0000256" key="2">
    <source>
        <dbReference type="ARBA" id="ARBA00007637"/>
    </source>
</evidence>
<dbReference type="NCBIfam" id="TIGR02622">
    <property type="entry name" value="CDP_4_6_dhtase"/>
    <property type="match status" value="1"/>
</dbReference>
<dbReference type="Gene3D" id="3.40.50.720">
    <property type="entry name" value="NAD(P)-binding Rossmann-like Domain"/>
    <property type="match status" value="1"/>
</dbReference>
<evidence type="ECO:0000313" key="4">
    <source>
        <dbReference type="EMBL" id="AHB47812.1"/>
    </source>
</evidence>
<dbReference type="KEGG" id="hni:W911_04325"/>
<comment type="pathway">
    <text evidence="1">Bacterial outer membrane biogenesis; LPS O-antigen biosynthesis.</text>
</comment>
<evidence type="ECO:0000259" key="3">
    <source>
        <dbReference type="Pfam" id="PF01370"/>
    </source>
</evidence>
<dbReference type="STRING" id="1029756.W911_04325"/>
<keyword evidence="5" id="KW-1185">Reference proteome</keyword>
<feature type="domain" description="NAD-dependent epimerase/dehydratase" evidence="3">
    <location>
        <begin position="12"/>
        <end position="243"/>
    </location>
</feature>
<dbReference type="InterPro" id="IPR036291">
    <property type="entry name" value="NAD(P)-bd_dom_sf"/>
</dbReference>
<dbReference type="Proteomes" id="UP000018542">
    <property type="component" value="Chromosome"/>
</dbReference>
<dbReference type="Pfam" id="PF01370">
    <property type="entry name" value="Epimerase"/>
    <property type="match status" value="1"/>
</dbReference>
<dbReference type="EMBL" id="CP006912">
    <property type="protein sequence ID" value="AHB47812.1"/>
    <property type="molecule type" value="Genomic_DNA"/>
</dbReference>
<accession>V5SBG1</accession>
<dbReference type="HOGENOM" id="CLU_007383_1_7_5"/>
<dbReference type="Gene3D" id="3.90.25.10">
    <property type="entry name" value="UDP-galactose 4-epimerase, domain 1"/>
    <property type="match status" value="1"/>
</dbReference>
<proteinExistence type="inferred from homology"/>
<reference evidence="4 5" key="1">
    <citation type="journal article" date="2014" name="Genome Announc.">
        <title>Complete Genome Sequence of Hyphomicrobium nitrativorans Strain NL23, a Denitrifying Bacterium Isolated from Biofilm of a Methanol-Fed Denitrification System Treating Seawater at the Montreal Biodome.</title>
        <authorList>
            <person name="Martineau C."/>
            <person name="Villeneuve C."/>
            <person name="Mauffrey F."/>
            <person name="Villemur R."/>
        </authorList>
    </citation>
    <scope>NUCLEOTIDE SEQUENCE [LARGE SCALE GENOMIC DNA]</scope>
    <source>
        <strain evidence="4">NL23</strain>
    </source>
</reference>